<evidence type="ECO:0000313" key="4">
    <source>
        <dbReference type="EMBL" id="WGI18522.1"/>
    </source>
</evidence>
<keyword evidence="1" id="KW-0472">Membrane</keyword>
<dbReference type="PANTHER" id="PTHR38446">
    <property type="entry name" value="BLL0914 PROTEIN"/>
    <property type="match status" value="1"/>
</dbReference>
<dbReference type="GeneID" id="57132193"/>
<organism evidence="3 6">
    <name type="scientific">Latilactobacillus sakei</name>
    <name type="common">Lactobacillus sakei</name>
    <dbReference type="NCBI Taxonomy" id="1599"/>
    <lineage>
        <taxon>Bacteria</taxon>
        <taxon>Bacillati</taxon>
        <taxon>Bacillota</taxon>
        <taxon>Bacilli</taxon>
        <taxon>Lactobacillales</taxon>
        <taxon>Lactobacillaceae</taxon>
        <taxon>Latilactobacillus</taxon>
    </lineage>
</organism>
<keyword evidence="1" id="KW-1133">Transmembrane helix</keyword>
<evidence type="ECO:0000313" key="3">
    <source>
        <dbReference type="EMBL" id="SPE19628.1"/>
    </source>
</evidence>
<proteinExistence type="predicted"/>
<dbReference type="EMBL" id="OKRC01000002">
    <property type="protein sequence ID" value="SPE19628.1"/>
    <property type="molecule type" value="Genomic_DNA"/>
</dbReference>
<evidence type="ECO:0000313" key="2">
    <source>
        <dbReference type="EMBL" id="PKX79151.1"/>
    </source>
</evidence>
<evidence type="ECO:0000256" key="1">
    <source>
        <dbReference type="SAM" id="Phobius"/>
    </source>
</evidence>
<gene>
    <name evidence="2" type="ORF">CUR37_02860</name>
    <name evidence="3" type="ORF">LAS9267_00597</name>
    <name evidence="4" type="ORF">QBD03_07115</name>
</gene>
<dbReference type="Proteomes" id="UP000234349">
    <property type="component" value="Unassembled WGS sequence"/>
</dbReference>
<protein>
    <submittedName>
        <fullName evidence="2">DUF1304 domain-containing protein</fullName>
    </submittedName>
</protein>
<dbReference type="PANTHER" id="PTHR38446:SF1">
    <property type="entry name" value="BLL0914 PROTEIN"/>
    <property type="match status" value="1"/>
</dbReference>
<dbReference type="AlphaFoldDB" id="A0A094Y2W2"/>
<feature type="transmembrane region" description="Helical" evidence="1">
    <location>
        <begin position="79"/>
        <end position="97"/>
    </location>
</feature>
<feature type="transmembrane region" description="Helical" evidence="1">
    <location>
        <begin position="56"/>
        <end position="72"/>
    </location>
</feature>
<dbReference type="EMBL" id="CP122959">
    <property type="protein sequence ID" value="WGI18522.1"/>
    <property type="molecule type" value="Genomic_DNA"/>
</dbReference>
<reference evidence="2 5" key="1">
    <citation type="submission" date="2016-09" db="EMBL/GenBank/DDBJ databases">
        <authorList>
            <person name="Inglin R.C."/>
        </authorList>
    </citation>
    <scope>NUCLEOTIDE SEQUENCE [LARGE SCALE GENOMIC DNA]</scope>
    <source>
        <strain evidence="2 5">RI-517</strain>
    </source>
</reference>
<name>A0A094Y2W2_LATSK</name>
<sequence length="121" mass="13208">MSLFITILTSLIAIEHLGIMGLEMFANDQTKAKAFDMPLDFVRLPNTKVALANQGIYNGMLGVLIIAVNCLLTGAALKTVLALLMLYIFIVALYGTFTATKKIFFLQGLPALITLLLILIF</sequence>
<accession>A0A094Y2W2</accession>
<reference evidence="3 6" key="2">
    <citation type="submission" date="2018-02" db="EMBL/GenBank/DDBJ databases">
        <authorList>
            <person name="Rodrigo-Torres L."/>
            <person name="Arahal R. D."/>
            <person name="Lucena T."/>
        </authorList>
    </citation>
    <scope>NUCLEOTIDE SEQUENCE [LARGE SCALE GENOMIC DNA]</scope>
    <source>
        <strain evidence="3 6">CECT 9267</strain>
    </source>
</reference>
<dbReference type="EMBL" id="MKGH01000010">
    <property type="protein sequence ID" value="PKX79151.1"/>
    <property type="molecule type" value="Genomic_DNA"/>
</dbReference>
<feature type="transmembrane region" description="Helical" evidence="1">
    <location>
        <begin position="103"/>
        <end position="120"/>
    </location>
</feature>
<dbReference type="RefSeq" id="WP_011374976.1">
    <property type="nucleotide sequence ID" value="NZ_AP017931.1"/>
</dbReference>
<dbReference type="Proteomes" id="UP000239650">
    <property type="component" value="Unassembled WGS sequence"/>
</dbReference>
<dbReference type="InterPro" id="IPR009732">
    <property type="entry name" value="DUF1304"/>
</dbReference>
<dbReference type="Proteomes" id="UP001179858">
    <property type="component" value="Chromosome"/>
</dbReference>
<evidence type="ECO:0000313" key="6">
    <source>
        <dbReference type="Proteomes" id="UP000239650"/>
    </source>
</evidence>
<evidence type="ECO:0000313" key="5">
    <source>
        <dbReference type="Proteomes" id="UP000234349"/>
    </source>
</evidence>
<dbReference type="Pfam" id="PF06993">
    <property type="entry name" value="DUF1304"/>
    <property type="match status" value="1"/>
</dbReference>
<dbReference type="OMA" id="LEMFLWE"/>
<reference evidence="4" key="3">
    <citation type="submission" date="2023-04" db="EMBL/GenBank/DDBJ databases">
        <title>Novel strain of Lactilactobacillus sakei and use thereof.</title>
        <authorList>
            <person name="Kim S.Y."/>
        </authorList>
    </citation>
    <scope>NUCLEOTIDE SEQUENCE</scope>
    <source>
        <strain evidence="4">HUP1</strain>
    </source>
</reference>
<keyword evidence="1" id="KW-0812">Transmembrane</keyword>